<accession>A0A4R7BWN9</accession>
<organism evidence="1 2">
    <name type="scientific">Enterovirga rhinocerotis</name>
    <dbReference type="NCBI Taxonomy" id="1339210"/>
    <lineage>
        <taxon>Bacteria</taxon>
        <taxon>Pseudomonadati</taxon>
        <taxon>Pseudomonadota</taxon>
        <taxon>Alphaproteobacteria</taxon>
        <taxon>Hyphomicrobiales</taxon>
        <taxon>Methylobacteriaceae</taxon>
        <taxon>Enterovirga</taxon>
    </lineage>
</organism>
<gene>
    <name evidence="1" type="ORF">EV668_3158</name>
</gene>
<evidence type="ECO:0000313" key="2">
    <source>
        <dbReference type="Proteomes" id="UP000295122"/>
    </source>
</evidence>
<comment type="caution">
    <text evidence="1">The sequence shown here is derived from an EMBL/GenBank/DDBJ whole genome shotgun (WGS) entry which is preliminary data.</text>
</comment>
<protein>
    <submittedName>
        <fullName evidence="1">Uncharacterized protein</fullName>
    </submittedName>
</protein>
<sequence length="63" mass="7102">MDHDVSNWRWAPFRIAGKRVRIGNDADGWTHLAIGKWCRVSHRSRDGAIRTARLMLEGATASA</sequence>
<evidence type="ECO:0000313" key="1">
    <source>
        <dbReference type="EMBL" id="TDR90310.1"/>
    </source>
</evidence>
<proteinExistence type="predicted"/>
<reference evidence="1 2" key="1">
    <citation type="submission" date="2019-03" db="EMBL/GenBank/DDBJ databases">
        <title>Genomic Encyclopedia of Type Strains, Phase IV (KMG-IV): sequencing the most valuable type-strain genomes for metagenomic binning, comparative biology and taxonomic classification.</title>
        <authorList>
            <person name="Goeker M."/>
        </authorList>
    </citation>
    <scope>NUCLEOTIDE SEQUENCE [LARGE SCALE GENOMIC DNA]</scope>
    <source>
        <strain evidence="1 2">DSM 25903</strain>
    </source>
</reference>
<keyword evidence="2" id="KW-1185">Reference proteome</keyword>
<name>A0A4R7BWN9_9HYPH</name>
<dbReference type="Proteomes" id="UP000295122">
    <property type="component" value="Unassembled WGS sequence"/>
</dbReference>
<dbReference type="AlphaFoldDB" id="A0A4R7BWN9"/>
<dbReference type="EMBL" id="SNZR01000013">
    <property type="protein sequence ID" value="TDR90310.1"/>
    <property type="molecule type" value="Genomic_DNA"/>
</dbReference>